<accession>A0A1R4JTU7</accession>
<proteinExistence type="inferred from homology"/>
<feature type="transmembrane region" description="Helical" evidence="8">
    <location>
        <begin position="61"/>
        <end position="87"/>
    </location>
</feature>
<name>A0A1R4JTU7_9ACTN</name>
<protein>
    <submittedName>
        <fullName evidence="9">Putative transport integral membrane protein</fullName>
    </submittedName>
</protein>
<dbReference type="RefSeq" id="WP_094764893.1">
    <property type="nucleotide sequence ID" value="NZ_FUKQ01000035.1"/>
</dbReference>
<feature type="transmembrane region" description="Helical" evidence="8">
    <location>
        <begin position="99"/>
        <end position="123"/>
    </location>
</feature>
<evidence type="ECO:0000313" key="10">
    <source>
        <dbReference type="Proteomes" id="UP000188342"/>
    </source>
</evidence>
<feature type="transmembrane region" description="Helical" evidence="8">
    <location>
        <begin position="129"/>
        <end position="154"/>
    </location>
</feature>
<feature type="transmembrane region" description="Helical" evidence="8">
    <location>
        <begin position="38"/>
        <end position="55"/>
    </location>
</feature>
<dbReference type="PANTHER" id="PTHR36838:SF1">
    <property type="entry name" value="SLR1864 PROTEIN"/>
    <property type="match status" value="1"/>
</dbReference>
<keyword evidence="3" id="KW-0813">Transport</keyword>
<feature type="transmembrane region" description="Helical" evidence="8">
    <location>
        <begin position="202"/>
        <end position="222"/>
    </location>
</feature>
<dbReference type="PANTHER" id="PTHR36838">
    <property type="entry name" value="AUXIN EFFLUX CARRIER FAMILY PROTEIN"/>
    <property type="match status" value="1"/>
</dbReference>
<evidence type="ECO:0000313" key="9">
    <source>
        <dbReference type="EMBL" id="SJN35193.1"/>
    </source>
</evidence>
<sequence>MTAVLGGFFAIWAVVAVGMLLAHLRILDAGSQLILSKLSFFAGSPALMLTMMATADLKRIFAWNLLVTVLATLTTGALALALLRLVLREPDQRRPSMGHTVIAVFCACYVNAGNMGLPIAAYVLHDVTWIAPLLLVQVAVLQPLGLAFLDIEAARDGGGPLSRRQNLLVPLRNPMTLGVLAGLALNLTGVTIPQWLDTPLTMLGGLAVPTMLIAFGVSLRLGPLPGRGPQFTETLVLCALKLLVQPLVALALARAFALDAVTTLAVMVLAGLPTAQNIFSHAVRYQRQVVLARDVVFITSVCSIPTIMAMAVLLG</sequence>
<dbReference type="OrthoDB" id="5405318at2"/>
<gene>
    <name evidence="9" type="ORF">FM114_09400</name>
</gene>
<evidence type="ECO:0000256" key="7">
    <source>
        <dbReference type="ARBA" id="ARBA00023136"/>
    </source>
</evidence>
<evidence type="ECO:0000256" key="6">
    <source>
        <dbReference type="ARBA" id="ARBA00022989"/>
    </source>
</evidence>
<keyword evidence="4" id="KW-1003">Cell membrane</keyword>
<feature type="transmembrane region" description="Helical" evidence="8">
    <location>
        <begin position="295"/>
        <end position="314"/>
    </location>
</feature>
<feature type="transmembrane region" description="Helical" evidence="8">
    <location>
        <begin position="263"/>
        <end position="283"/>
    </location>
</feature>
<evidence type="ECO:0000256" key="8">
    <source>
        <dbReference type="SAM" id="Phobius"/>
    </source>
</evidence>
<evidence type="ECO:0000256" key="4">
    <source>
        <dbReference type="ARBA" id="ARBA00022475"/>
    </source>
</evidence>
<evidence type="ECO:0000256" key="3">
    <source>
        <dbReference type="ARBA" id="ARBA00022448"/>
    </source>
</evidence>
<feature type="transmembrane region" description="Helical" evidence="8">
    <location>
        <begin position="175"/>
        <end position="196"/>
    </location>
</feature>
<dbReference type="InterPro" id="IPR038770">
    <property type="entry name" value="Na+/solute_symporter_sf"/>
</dbReference>
<comment type="similarity">
    <text evidence="2">Belongs to the auxin efflux carrier (TC 2.A.69) family.</text>
</comment>
<evidence type="ECO:0000256" key="5">
    <source>
        <dbReference type="ARBA" id="ARBA00022692"/>
    </source>
</evidence>
<keyword evidence="10" id="KW-1185">Reference proteome</keyword>
<reference evidence="9 10" key="1">
    <citation type="submission" date="2017-02" db="EMBL/GenBank/DDBJ databases">
        <authorList>
            <person name="Peterson S.W."/>
        </authorList>
    </citation>
    <scope>NUCLEOTIDE SEQUENCE [LARGE SCALE GENOMIC DNA]</scope>
    <source>
        <strain evidence="9 10">LSP_Lj1</strain>
    </source>
</reference>
<feature type="transmembrane region" description="Helical" evidence="8">
    <location>
        <begin position="6"/>
        <end position="26"/>
    </location>
</feature>
<feature type="transmembrane region" description="Helical" evidence="8">
    <location>
        <begin position="234"/>
        <end position="257"/>
    </location>
</feature>
<evidence type="ECO:0000256" key="2">
    <source>
        <dbReference type="ARBA" id="ARBA00010145"/>
    </source>
</evidence>
<evidence type="ECO:0000256" key="1">
    <source>
        <dbReference type="ARBA" id="ARBA00004651"/>
    </source>
</evidence>
<comment type="subcellular location">
    <subcellularLocation>
        <location evidence="1">Cell membrane</location>
        <topology evidence="1">Multi-pass membrane protein</topology>
    </subcellularLocation>
</comment>
<dbReference type="Gene3D" id="1.20.1530.20">
    <property type="match status" value="1"/>
</dbReference>
<dbReference type="Pfam" id="PF03547">
    <property type="entry name" value="Mem_trans"/>
    <property type="match status" value="1"/>
</dbReference>
<keyword evidence="5 8" id="KW-0812">Transmembrane</keyword>
<keyword evidence="7 8" id="KW-0472">Membrane</keyword>
<dbReference type="InterPro" id="IPR004776">
    <property type="entry name" value="Mem_transp_PIN-like"/>
</dbReference>
<dbReference type="GO" id="GO:0055085">
    <property type="term" value="P:transmembrane transport"/>
    <property type="evidence" value="ECO:0007669"/>
    <property type="project" value="InterPro"/>
</dbReference>
<dbReference type="GO" id="GO:0005886">
    <property type="term" value="C:plasma membrane"/>
    <property type="evidence" value="ECO:0007669"/>
    <property type="project" value="UniProtKB-SubCell"/>
</dbReference>
<keyword evidence="6 8" id="KW-1133">Transmembrane helix</keyword>
<dbReference type="Proteomes" id="UP000188342">
    <property type="component" value="Unassembled WGS sequence"/>
</dbReference>
<organism evidence="9 10">
    <name type="scientific">Luteococcus japonicus LSP_Lj1</name>
    <dbReference type="NCBI Taxonomy" id="1255658"/>
    <lineage>
        <taxon>Bacteria</taxon>
        <taxon>Bacillati</taxon>
        <taxon>Actinomycetota</taxon>
        <taxon>Actinomycetes</taxon>
        <taxon>Propionibacteriales</taxon>
        <taxon>Propionibacteriaceae</taxon>
        <taxon>Luteococcus</taxon>
    </lineage>
</organism>
<dbReference type="STRING" id="1255658.FM114_09400"/>
<dbReference type="EMBL" id="FUKQ01000035">
    <property type="protein sequence ID" value="SJN35193.1"/>
    <property type="molecule type" value="Genomic_DNA"/>
</dbReference>
<dbReference type="AlphaFoldDB" id="A0A1R4JTU7"/>